<dbReference type="AlphaFoldDB" id="A0A0A9FEG7"/>
<dbReference type="EMBL" id="GBRH01186446">
    <property type="protein sequence ID" value="JAE11450.1"/>
    <property type="molecule type" value="Transcribed_RNA"/>
</dbReference>
<sequence>MIFNVFTHDHLEALTHLSRCRRLSLVYCW</sequence>
<protein>
    <submittedName>
        <fullName evidence="1">Uncharacterized protein</fullName>
    </submittedName>
</protein>
<evidence type="ECO:0000313" key="1">
    <source>
        <dbReference type="EMBL" id="JAE11450.1"/>
    </source>
</evidence>
<reference evidence="1" key="2">
    <citation type="journal article" date="2015" name="Data Brief">
        <title>Shoot transcriptome of the giant reed, Arundo donax.</title>
        <authorList>
            <person name="Barrero R.A."/>
            <person name="Guerrero F.D."/>
            <person name="Moolhuijzen P."/>
            <person name="Goolsby J.A."/>
            <person name="Tidwell J."/>
            <person name="Bellgard S.E."/>
            <person name="Bellgard M.I."/>
        </authorList>
    </citation>
    <scope>NUCLEOTIDE SEQUENCE</scope>
    <source>
        <tissue evidence="1">Shoot tissue taken approximately 20 cm above the soil surface</tissue>
    </source>
</reference>
<accession>A0A0A9FEG7</accession>
<proteinExistence type="predicted"/>
<organism evidence="1">
    <name type="scientific">Arundo donax</name>
    <name type="common">Giant reed</name>
    <name type="synonym">Donax arundinaceus</name>
    <dbReference type="NCBI Taxonomy" id="35708"/>
    <lineage>
        <taxon>Eukaryota</taxon>
        <taxon>Viridiplantae</taxon>
        <taxon>Streptophyta</taxon>
        <taxon>Embryophyta</taxon>
        <taxon>Tracheophyta</taxon>
        <taxon>Spermatophyta</taxon>
        <taxon>Magnoliopsida</taxon>
        <taxon>Liliopsida</taxon>
        <taxon>Poales</taxon>
        <taxon>Poaceae</taxon>
        <taxon>PACMAD clade</taxon>
        <taxon>Arundinoideae</taxon>
        <taxon>Arundineae</taxon>
        <taxon>Arundo</taxon>
    </lineage>
</organism>
<name>A0A0A9FEG7_ARUDO</name>
<reference evidence="1" key="1">
    <citation type="submission" date="2014-09" db="EMBL/GenBank/DDBJ databases">
        <authorList>
            <person name="Magalhaes I.L.F."/>
            <person name="Oliveira U."/>
            <person name="Santos F.R."/>
            <person name="Vidigal T.H.D.A."/>
            <person name="Brescovit A.D."/>
            <person name="Santos A.J."/>
        </authorList>
    </citation>
    <scope>NUCLEOTIDE SEQUENCE</scope>
    <source>
        <tissue evidence="1">Shoot tissue taken approximately 20 cm above the soil surface</tissue>
    </source>
</reference>